<feature type="signal peptide" evidence="2">
    <location>
        <begin position="1"/>
        <end position="20"/>
    </location>
</feature>
<keyword evidence="4" id="KW-1185">Reference proteome</keyword>
<comment type="caution">
    <text evidence="3">The sequence shown here is derived from an EMBL/GenBank/DDBJ whole genome shotgun (WGS) entry which is preliminary data.</text>
</comment>
<dbReference type="Proteomes" id="UP000554286">
    <property type="component" value="Unassembled WGS sequence"/>
</dbReference>
<feature type="region of interest" description="Disordered" evidence="1">
    <location>
        <begin position="20"/>
        <end position="63"/>
    </location>
</feature>
<sequence length="93" mass="9724">MRGLLIAGLVTATLALPAAAAEPAPPPADGSSPAAVASQPRQEPGYRLEGNTLHFPGGGTHAIRDTDRETAEKLLRDAYGLVGPRDALVRTRW</sequence>
<dbReference type="EMBL" id="JACIGK010000021">
    <property type="protein sequence ID" value="MBB4267074.1"/>
    <property type="molecule type" value="Genomic_DNA"/>
</dbReference>
<keyword evidence="2" id="KW-0732">Signal</keyword>
<organism evidence="3 4">
    <name type="scientific">Roseospira visakhapatnamensis</name>
    <dbReference type="NCBI Taxonomy" id="390880"/>
    <lineage>
        <taxon>Bacteria</taxon>
        <taxon>Pseudomonadati</taxon>
        <taxon>Pseudomonadota</taxon>
        <taxon>Alphaproteobacteria</taxon>
        <taxon>Rhodospirillales</taxon>
        <taxon>Rhodospirillaceae</taxon>
        <taxon>Roseospira</taxon>
    </lineage>
</organism>
<evidence type="ECO:0000313" key="4">
    <source>
        <dbReference type="Proteomes" id="UP000554286"/>
    </source>
</evidence>
<evidence type="ECO:0000313" key="3">
    <source>
        <dbReference type="EMBL" id="MBB4267074.1"/>
    </source>
</evidence>
<name>A0A7W6RFI4_9PROT</name>
<proteinExistence type="predicted"/>
<evidence type="ECO:0000256" key="1">
    <source>
        <dbReference type="SAM" id="MobiDB-lite"/>
    </source>
</evidence>
<dbReference type="AlphaFoldDB" id="A0A7W6RFI4"/>
<reference evidence="3 4" key="1">
    <citation type="submission" date="2020-08" db="EMBL/GenBank/DDBJ databases">
        <title>Genome sequencing of Purple Non-Sulfur Bacteria from various extreme environments.</title>
        <authorList>
            <person name="Mayer M."/>
        </authorList>
    </citation>
    <scope>NUCLEOTIDE SEQUENCE [LARGE SCALE GENOMIC DNA]</scope>
    <source>
        <strain evidence="3 4">JA131</strain>
    </source>
</reference>
<gene>
    <name evidence="3" type="ORF">GGD89_002715</name>
</gene>
<feature type="chain" id="PRO_5031551985" evidence="2">
    <location>
        <begin position="21"/>
        <end position="93"/>
    </location>
</feature>
<dbReference type="RefSeq" id="WP_184046110.1">
    <property type="nucleotide sequence ID" value="NZ_JACIGK010000021.1"/>
</dbReference>
<evidence type="ECO:0000256" key="2">
    <source>
        <dbReference type="SAM" id="SignalP"/>
    </source>
</evidence>
<accession>A0A7W6RFI4</accession>
<protein>
    <submittedName>
        <fullName evidence="3">Uncharacterized protein</fullName>
    </submittedName>
</protein>